<evidence type="ECO:0000256" key="6">
    <source>
        <dbReference type="SAM" id="Phobius"/>
    </source>
</evidence>
<evidence type="ECO:0000256" key="5">
    <source>
        <dbReference type="SAM" id="Coils"/>
    </source>
</evidence>
<dbReference type="Proteomes" id="UP000310636">
    <property type="component" value="Unassembled WGS sequence"/>
</dbReference>
<name>A0A4S4BJG6_9BACL</name>
<sequence length="352" mass="39232">MRAIVCIWNRREAFATLLVDNNYQCQRKVDYPFMHNRKTSLGLLLVLLLMLCATAACGNASSPAAGNKSDAAARTFTDAYGTIEAPEHPKRVIGLYLEDALVALGVKPVMQFAMGNFTIGYLQDELKDAAKLDIQAYDFEAVLQAKPDLILLGFPSFAMDERYNLFSKIAPTYVFEDAASDWRKTLREVGSLLNKSDEAEQVLAAYEDKAAQARSQLEQSVGRETVALLRIDMDKVLRLYGGPNNYTAPVLYDDLNLEPAPIVKKLVWGEESFKDISMELLPEIDADHLFLVVNDDGKELAEEMMATSLWHNIPAVKAGHVHQVSEDVWMTFGVLAQQRKIDDVLNALAKPQ</sequence>
<keyword evidence="4" id="KW-0732">Signal</keyword>
<evidence type="ECO:0000256" key="2">
    <source>
        <dbReference type="ARBA" id="ARBA00008814"/>
    </source>
</evidence>
<keyword evidence="6" id="KW-0472">Membrane</keyword>
<reference evidence="8 9" key="1">
    <citation type="submission" date="2019-04" db="EMBL/GenBank/DDBJ databases">
        <title>Cohnella sp. nov. isolated from preserved vegetables.</title>
        <authorList>
            <person name="Lin S.-Y."/>
            <person name="Hung M.-H."/>
            <person name="Young C.-C."/>
        </authorList>
    </citation>
    <scope>NUCLEOTIDE SEQUENCE [LARGE SCALE GENOMIC DNA]</scope>
    <source>
        <strain evidence="8 9">CC-MHH1044</strain>
    </source>
</reference>
<evidence type="ECO:0000256" key="3">
    <source>
        <dbReference type="ARBA" id="ARBA00022448"/>
    </source>
</evidence>
<evidence type="ECO:0000256" key="1">
    <source>
        <dbReference type="ARBA" id="ARBA00004196"/>
    </source>
</evidence>
<gene>
    <name evidence="8" type="ORF">E6C55_24610</name>
</gene>
<comment type="caution">
    <text evidence="8">The sequence shown here is derived from an EMBL/GenBank/DDBJ whole genome shotgun (WGS) entry which is preliminary data.</text>
</comment>
<keyword evidence="5" id="KW-0175">Coiled coil</keyword>
<feature type="coiled-coil region" evidence="5">
    <location>
        <begin position="189"/>
        <end position="223"/>
    </location>
</feature>
<dbReference type="Gene3D" id="3.40.50.1980">
    <property type="entry name" value="Nitrogenase molybdenum iron protein domain"/>
    <property type="match status" value="2"/>
</dbReference>
<accession>A0A4S4BJG6</accession>
<evidence type="ECO:0000313" key="8">
    <source>
        <dbReference type="EMBL" id="THF74585.1"/>
    </source>
</evidence>
<comment type="similarity">
    <text evidence="2">Belongs to the bacterial solute-binding protein 8 family.</text>
</comment>
<dbReference type="PROSITE" id="PS50983">
    <property type="entry name" value="FE_B12_PBP"/>
    <property type="match status" value="1"/>
</dbReference>
<protein>
    <submittedName>
        <fullName evidence="8">ABC transporter substrate-binding protein</fullName>
    </submittedName>
</protein>
<evidence type="ECO:0000313" key="9">
    <source>
        <dbReference type="Proteomes" id="UP000310636"/>
    </source>
</evidence>
<keyword evidence="6" id="KW-0812">Transmembrane</keyword>
<dbReference type="EMBL" id="SSOB01000039">
    <property type="protein sequence ID" value="THF74585.1"/>
    <property type="molecule type" value="Genomic_DNA"/>
</dbReference>
<dbReference type="InterPro" id="IPR051313">
    <property type="entry name" value="Bact_iron-sidero_bind"/>
</dbReference>
<evidence type="ECO:0000256" key="4">
    <source>
        <dbReference type="ARBA" id="ARBA00022729"/>
    </source>
</evidence>
<dbReference type="InterPro" id="IPR002491">
    <property type="entry name" value="ABC_transptr_periplasmic_BD"/>
</dbReference>
<dbReference type="GO" id="GO:1901678">
    <property type="term" value="P:iron coordination entity transport"/>
    <property type="evidence" value="ECO:0007669"/>
    <property type="project" value="UniProtKB-ARBA"/>
</dbReference>
<proteinExistence type="inferred from homology"/>
<comment type="subcellular location">
    <subcellularLocation>
        <location evidence="1">Cell envelope</location>
    </subcellularLocation>
</comment>
<dbReference type="GO" id="GO:0030288">
    <property type="term" value="C:outer membrane-bounded periplasmic space"/>
    <property type="evidence" value="ECO:0007669"/>
    <property type="project" value="TreeGrafter"/>
</dbReference>
<keyword evidence="9" id="KW-1185">Reference proteome</keyword>
<keyword evidence="6" id="KW-1133">Transmembrane helix</keyword>
<dbReference type="OrthoDB" id="2417096at2"/>
<dbReference type="SUPFAM" id="SSF53807">
    <property type="entry name" value="Helical backbone' metal receptor"/>
    <property type="match status" value="1"/>
</dbReference>
<dbReference type="PANTHER" id="PTHR30532">
    <property type="entry name" value="IRON III DICITRATE-BINDING PERIPLASMIC PROTEIN"/>
    <property type="match status" value="1"/>
</dbReference>
<keyword evidence="3" id="KW-0813">Transport</keyword>
<evidence type="ECO:0000259" key="7">
    <source>
        <dbReference type="PROSITE" id="PS50983"/>
    </source>
</evidence>
<feature type="domain" description="Fe/B12 periplasmic-binding" evidence="7">
    <location>
        <begin position="89"/>
        <end position="352"/>
    </location>
</feature>
<organism evidence="8 9">
    <name type="scientific">Cohnella fermenti</name>
    <dbReference type="NCBI Taxonomy" id="2565925"/>
    <lineage>
        <taxon>Bacteria</taxon>
        <taxon>Bacillati</taxon>
        <taxon>Bacillota</taxon>
        <taxon>Bacilli</taxon>
        <taxon>Bacillales</taxon>
        <taxon>Paenibacillaceae</taxon>
        <taxon>Cohnella</taxon>
    </lineage>
</organism>
<feature type="transmembrane region" description="Helical" evidence="6">
    <location>
        <begin position="41"/>
        <end position="61"/>
    </location>
</feature>
<dbReference type="Pfam" id="PF01497">
    <property type="entry name" value="Peripla_BP_2"/>
    <property type="match status" value="1"/>
</dbReference>
<dbReference type="PANTHER" id="PTHR30532:SF29">
    <property type="entry name" value="FE(3+) DICITRATE-BINDING PERIPLASMIC PROTEIN"/>
    <property type="match status" value="1"/>
</dbReference>
<dbReference type="AlphaFoldDB" id="A0A4S4BJG6"/>